<gene>
    <name evidence="3" type="ORF">E5676_scaffold9G00170</name>
    <name evidence="2" type="ORF">E6C27_scaffold845G00520</name>
</gene>
<dbReference type="AlphaFoldDB" id="A0A5D3D7V0"/>
<dbReference type="EMBL" id="SSTD01006822">
    <property type="protein sequence ID" value="TYK19612.1"/>
    <property type="molecule type" value="Genomic_DNA"/>
</dbReference>
<dbReference type="EMBL" id="SSTE01020899">
    <property type="protein sequence ID" value="KAA0033256.1"/>
    <property type="molecule type" value="Genomic_DNA"/>
</dbReference>
<accession>A0A5D3D7V0</accession>
<evidence type="ECO:0000313" key="2">
    <source>
        <dbReference type="EMBL" id="KAA0033256.1"/>
    </source>
</evidence>
<evidence type="ECO:0000313" key="5">
    <source>
        <dbReference type="Proteomes" id="UP000321947"/>
    </source>
</evidence>
<protein>
    <submittedName>
        <fullName evidence="3">Uncharacterized protein</fullName>
    </submittedName>
</protein>
<sequence length="150" mass="16634">MHRHRSLAGCRSQSVSHRKSSAIRASRLKPSHASLSITLSARYLSLFVALRQPSFEASARQPRVVQHVRAASPTHRVVRTSLPSRACLPAKPSSFWVLSTCFVKGNCYNLDIGTSLLGKRVLLLKFDRANLKLQNLKLQMETDIVTLTAG</sequence>
<dbReference type="Proteomes" id="UP000321393">
    <property type="component" value="Unassembled WGS sequence"/>
</dbReference>
<feature type="region of interest" description="Disordered" evidence="1">
    <location>
        <begin position="1"/>
        <end position="25"/>
    </location>
</feature>
<organism evidence="3 5">
    <name type="scientific">Cucumis melo var. makuwa</name>
    <name type="common">Oriental melon</name>
    <dbReference type="NCBI Taxonomy" id="1194695"/>
    <lineage>
        <taxon>Eukaryota</taxon>
        <taxon>Viridiplantae</taxon>
        <taxon>Streptophyta</taxon>
        <taxon>Embryophyta</taxon>
        <taxon>Tracheophyta</taxon>
        <taxon>Spermatophyta</taxon>
        <taxon>Magnoliopsida</taxon>
        <taxon>eudicotyledons</taxon>
        <taxon>Gunneridae</taxon>
        <taxon>Pentapetalae</taxon>
        <taxon>rosids</taxon>
        <taxon>fabids</taxon>
        <taxon>Cucurbitales</taxon>
        <taxon>Cucurbitaceae</taxon>
        <taxon>Benincaseae</taxon>
        <taxon>Cucumis</taxon>
    </lineage>
</organism>
<evidence type="ECO:0000313" key="4">
    <source>
        <dbReference type="Proteomes" id="UP000321393"/>
    </source>
</evidence>
<proteinExistence type="predicted"/>
<name>A0A5D3D7V0_CUCMM</name>
<dbReference type="Proteomes" id="UP000321947">
    <property type="component" value="Unassembled WGS sequence"/>
</dbReference>
<evidence type="ECO:0000313" key="3">
    <source>
        <dbReference type="EMBL" id="TYK19612.1"/>
    </source>
</evidence>
<comment type="caution">
    <text evidence="3">The sequence shown here is derived from an EMBL/GenBank/DDBJ whole genome shotgun (WGS) entry which is preliminary data.</text>
</comment>
<feature type="compositionally biased region" description="Basic residues" evidence="1">
    <location>
        <begin position="16"/>
        <end position="25"/>
    </location>
</feature>
<reference evidence="4 5" key="1">
    <citation type="submission" date="2019-08" db="EMBL/GenBank/DDBJ databases">
        <title>Draft genome sequences of two oriental melons (Cucumis melo L. var makuwa).</title>
        <authorList>
            <person name="Kwon S.-Y."/>
        </authorList>
    </citation>
    <scope>NUCLEOTIDE SEQUENCE [LARGE SCALE GENOMIC DNA]</scope>
    <source>
        <strain evidence="5">cv. Chang Bougi</strain>
        <strain evidence="4">cv. SW 3</strain>
        <tissue evidence="3">Leaf</tissue>
    </source>
</reference>
<evidence type="ECO:0000256" key="1">
    <source>
        <dbReference type="SAM" id="MobiDB-lite"/>
    </source>
</evidence>